<evidence type="ECO:0000256" key="5">
    <source>
        <dbReference type="ARBA" id="ARBA00011903"/>
    </source>
</evidence>
<evidence type="ECO:0000256" key="18">
    <source>
        <dbReference type="SAM" id="Phobius"/>
    </source>
</evidence>
<keyword evidence="13 18" id="KW-1133">Transmembrane helix</keyword>
<sequence>MEEIGTARRLQPKGNKRKAQLRSRIPMVRVDDDEPLMNRPMGKILTDRLGLIIVVALGVTTAIGLWTFKQTPRYVGKFQLLIESGQNQPNLNQLPLEGNTSNEVELRTQIEVLRSPKVLNPIFQKISPRYPDLDYKGLAQKDPTQEQPFKITRLENTNILEVTYEDENPQKIRFVLQNLADAYLKHGLELRESELKRGIEFVNQQLPKLQQQVAKYEESLQKLRQKYNLIDPQQQATQLSQQLTQLETHLFNTQVQLKETTSLYNSLQTQVGGNTEQALTSSYLSESPRYQHLLNQLQQVEIELSQQSTIFLDDSPVIQTLKEKRDNLQALLQQEGSKILGNNSVNKTNQLTSSDSPSSVRLNLNQQLVQSANQIDVLKTRHSVLEKQIKELKSQLEQMPAITRQYSDIQRQITVATESLRRFLDAQEKIQIEAAQNVSPWELITEPMIGKKPVYPNRTQYLSLGAIAGLLLGVIAAVVAEKLDNKFHSPEDLQEVTRLPILGYIPWQKNLHRLQPFEGFKTQSSESEGLTSLSIASQKLPSSFGRLSAFLEACMLMYANIQVLDSHQPLKSIAISSTTAREGKSTIALYLAKVVAMMGQRVLLIESDLRHPQYYQWIDIPYQQGLSEVLSLNLDVADVIQKVPQWDNLSVLMAGDIPSHPARLLGGEKMQDIMIKLEQENDYDLIIYDTPPLLNFADAKIVAALTQGIILVTKMGKTDRKAFKHCVDELRGSQIALLGLVANGVSRSHQTLT</sequence>
<dbReference type="KEGG" id="cyc:PCC7424_4310"/>
<dbReference type="Pfam" id="PF02706">
    <property type="entry name" value="Wzz"/>
    <property type="match status" value="1"/>
</dbReference>
<feature type="domain" description="Polysaccharide chain length determinant N-terminal" evidence="19">
    <location>
        <begin position="43"/>
        <end position="125"/>
    </location>
</feature>
<dbReference type="EMBL" id="CP001291">
    <property type="protein sequence ID" value="ACK72677.1"/>
    <property type="molecule type" value="Genomic_DNA"/>
</dbReference>
<reference evidence="22" key="1">
    <citation type="journal article" date="2011" name="MBio">
        <title>Novel metabolic attributes of the genus Cyanothece, comprising a group of unicellular nitrogen-fixing Cyanobacteria.</title>
        <authorList>
            <person name="Bandyopadhyay A."/>
            <person name="Elvitigala T."/>
            <person name="Welsh E."/>
            <person name="Stockel J."/>
            <person name="Liberton M."/>
            <person name="Min H."/>
            <person name="Sherman L.A."/>
            <person name="Pakrasi H.B."/>
        </authorList>
    </citation>
    <scope>NUCLEOTIDE SEQUENCE [LARGE SCALE GENOMIC DNA]</scope>
    <source>
        <strain evidence="22">PCC 7424</strain>
    </source>
</reference>
<evidence type="ECO:0000256" key="7">
    <source>
        <dbReference type="ARBA" id="ARBA00022519"/>
    </source>
</evidence>
<evidence type="ECO:0000256" key="16">
    <source>
        <dbReference type="ARBA" id="ARBA00051245"/>
    </source>
</evidence>
<dbReference type="GO" id="GO:0005524">
    <property type="term" value="F:ATP binding"/>
    <property type="evidence" value="ECO:0007669"/>
    <property type="project" value="UniProtKB-KW"/>
</dbReference>
<dbReference type="GO" id="GO:0004715">
    <property type="term" value="F:non-membrane spanning protein tyrosine kinase activity"/>
    <property type="evidence" value="ECO:0007669"/>
    <property type="project" value="UniProtKB-EC"/>
</dbReference>
<evidence type="ECO:0000313" key="22">
    <source>
        <dbReference type="Proteomes" id="UP000002384"/>
    </source>
</evidence>
<evidence type="ECO:0000256" key="12">
    <source>
        <dbReference type="ARBA" id="ARBA00022840"/>
    </source>
</evidence>
<keyword evidence="9 18" id="KW-0812">Transmembrane</keyword>
<dbReference type="InterPro" id="IPR025669">
    <property type="entry name" value="AAA_dom"/>
</dbReference>
<dbReference type="NCBIfam" id="TIGR01007">
    <property type="entry name" value="eps_fam"/>
    <property type="match status" value="1"/>
</dbReference>
<evidence type="ECO:0000259" key="19">
    <source>
        <dbReference type="Pfam" id="PF02706"/>
    </source>
</evidence>
<evidence type="ECO:0000256" key="8">
    <source>
        <dbReference type="ARBA" id="ARBA00022679"/>
    </source>
</evidence>
<organism evidence="21 22">
    <name type="scientific">Gloeothece citriformis (strain PCC 7424)</name>
    <name type="common">Cyanothece sp. (strain PCC 7424)</name>
    <dbReference type="NCBI Taxonomy" id="65393"/>
    <lineage>
        <taxon>Bacteria</taxon>
        <taxon>Bacillati</taxon>
        <taxon>Cyanobacteriota</taxon>
        <taxon>Cyanophyceae</taxon>
        <taxon>Oscillatoriophycideae</taxon>
        <taxon>Chroococcales</taxon>
        <taxon>Aphanothecaceae</taxon>
        <taxon>Gloeothece</taxon>
        <taxon>Gloeothece citriformis</taxon>
    </lineage>
</organism>
<feature type="coiled-coil region" evidence="17">
    <location>
        <begin position="199"/>
        <end position="226"/>
    </location>
</feature>
<dbReference type="InterPro" id="IPR005702">
    <property type="entry name" value="Wzc-like_C"/>
</dbReference>
<dbReference type="EC" id="2.7.10.2" evidence="5"/>
<evidence type="ECO:0000256" key="9">
    <source>
        <dbReference type="ARBA" id="ARBA00022692"/>
    </source>
</evidence>
<dbReference type="InterPro" id="IPR003856">
    <property type="entry name" value="LPS_length_determ_N"/>
</dbReference>
<dbReference type="OrthoDB" id="580971at2"/>
<dbReference type="PANTHER" id="PTHR32309">
    <property type="entry name" value="TYROSINE-PROTEIN KINASE"/>
    <property type="match status" value="1"/>
</dbReference>
<dbReference type="STRING" id="65393.PCC7424_4310"/>
<dbReference type="eggNOG" id="COG3206">
    <property type="taxonomic scope" value="Bacteria"/>
</dbReference>
<comment type="catalytic activity">
    <reaction evidence="16">
        <text>L-tyrosyl-[protein] + ATP = O-phospho-L-tyrosyl-[protein] + ADP + H(+)</text>
        <dbReference type="Rhea" id="RHEA:10596"/>
        <dbReference type="Rhea" id="RHEA-COMP:10136"/>
        <dbReference type="Rhea" id="RHEA-COMP:20101"/>
        <dbReference type="ChEBI" id="CHEBI:15378"/>
        <dbReference type="ChEBI" id="CHEBI:30616"/>
        <dbReference type="ChEBI" id="CHEBI:46858"/>
        <dbReference type="ChEBI" id="CHEBI:61978"/>
        <dbReference type="ChEBI" id="CHEBI:456216"/>
        <dbReference type="EC" id="2.7.10.2"/>
    </reaction>
</comment>
<evidence type="ECO:0000256" key="15">
    <source>
        <dbReference type="ARBA" id="ARBA00023137"/>
    </source>
</evidence>
<keyword evidence="12" id="KW-0067">ATP-binding</keyword>
<dbReference type="HOGENOM" id="CLU_009912_2_2_3"/>
<feature type="domain" description="AAA" evidence="20">
    <location>
        <begin position="571"/>
        <end position="705"/>
    </location>
</feature>
<dbReference type="Proteomes" id="UP000002384">
    <property type="component" value="Chromosome"/>
</dbReference>
<name>B7K6X8_GLOC7</name>
<evidence type="ECO:0000256" key="11">
    <source>
        <dbReference type="ARBA" id="ARBA00022777"/>
    </source>
</evidence>
<dbReference type="AlphaFoldDB" id="B7K6X8"/>
<protein>
    <recommendedName>
        <fullName evidence="5">non-specific protein-tyrosine kinase</fullName>
        <ecNumber evidence="5">2.7.10.2</ecNumber>
    </recommendedName>
</protein>
<keyword evidence="22" id="KW-1185">Reference proteome</keyword>
<dbReference type="CDD" id="cd05387">
    <property type="entry name" value="BY-kinase"/>
    <property type="match status" value="1"/>
</dbReference>
<evidence type="ECO:0000256" key="1">
    <source>
        <dbReference type="ARBA" id="ARBA00004429"/>
    </source>
</evidence>
<evidence type="ECO:0000259" key="20">
    <source>
        <dbReference type="Pfam" id="PF13614"/>
    </source>
</evidence>
<proteinExistence type="inferred from homology"/>
<dbReference type="SUPFAM" id="SSF52540">
    <property type="entry name" value="P-loop containing nucleoside triphosphate hydrolases"/>
    <property type="match status" value="1"/>
</dbReference>
<keyword evidence="15" id="KW-0829">Tyrosine-protein kinase</keyword>
<evidence type="ECO:0000256" key="4">
    <source>
        <dbReference type="ARBA" id="ARBA00008883"/>
    </source>
</evidence>
<keyword evidence="8 21" id="KW-0808">Transferase</keyword>
<keyword evidence="14 18" id="KW-0472">Membrane</keyword>
<keyword evidence="7" id="KW-0997">Cell inner membrane</keyword>
<feature type="transmembrane region" description="Helical" evidence="18">
    <location>
        <begin position="49"/>
        <end position="68"/>
    </location>
</feature>
<comment type="subcellular location">
    <subcellularLocation>
        <location evidence="1">Cell inner membrane</location>
        <topology evidence="1">Multi-pass membrane protein</topology>
    </subcellularLocation>
</comment>
<keyword evidence="11" id="KW-0418">Kinase</keyword>
<dbReference type="InterPro" id="IPR050445">
    <property type="entry name" value="Bact_polysacc_biosynth/exp"/>
</dbReference>
<evidence type="ECO:0000256" key="17">
    <source>
        <dbReference type="SAM" id="Coils"/>
    </source>
</evidence>
<comment type="similarity">
    <text evidence="4">Belongs to the etk/wzc family.</text>
</comment>
<dbReference type="Pfam" id="PF13614">
    <property type="entry name" value="AAA_31"/>
    <property type="match status" value="1"/>
</dbReference>
<dbReference type="PANTHER" id="PTHR32309:SF13">
    <property type="entry name" value="FERRIC ENTEROBACTIN TRANSPORT PROTEIN FEPE"/>
    <property type="match status" value="1"/>
</dbReference>
<dbReference type="eggNOG" id="COG0489">
    <property type="taxonomic scope" value="Bacteria"/>
</dbReference>
<comment type="similarity">
    <text evidence="3">Belongs to the CpsD/CapB family.</text>
</comment>
<evidence type="ECO:0000256" key="10">
    <source>
        <dbReference type="ARBA" id="ARBA00022741"/>
    </source>
</evidence>
<dbReference type="InterPro" id="IPR027417">
    <property type="entry name" value="P-loop_NTPase"/>
</dbReference>
<evidence type="ECO:0000313" key="21">
    <source>
        <dbReference type="EMBL" id="ACK72677.1"/>
    </source>
</evidence>
<keyword evidence="10" id="KW-0547">Nucleotide-binding</keyword>
<evidence type="ECO:0000256" key="2">
    <source>
        <dbReference type="ARBA" id="ARBA00006683"/>
    </source>
</evidence>
<gene>
    <name evidence="21" type="ordered locus">PCC7424_4310</name>
</gene>
<dbReference type="GO" id="GO:0005886">
    <property type="term" value="C:plasma membrane"/>
    <property type="evidence" value="ECO:0007669"/>
    <property type="project" value="UniProtKB-SubCell"/>
</dbReference>
<evidence type="ECO:0000256" key="3">
    <source>
        <dbReference type="ARBA" id="ARBA00007316"/>
    </source>
</evidence>
<keyword evidence="6" id="KW-1003">Cell membrane</keyword>
<dbReference type="RefSeq" id="WP_015956262.1">
    <property type="nucleotide sequence ID" value="NC_011729.1"/>
</dbReference>
<evidence type="ECO:0000256" key="13">
    <source>
        <dbReference type="ARBA" id="ARBA00022989"/>
    </source>
</evidence>
<keyword evidence="17" id="KW-0175">Coiled coil</keyword>
<comment type="similarity">
    <text evidence="2">Belongs to the CpsC/CapA family.</text>
</comment>
<evidence type="ECO:0000256" key="6">
    <source>
        <dbReference type="ARBA" id="ARBA00022475"/>
    </source>
</evidence>
<accession>B7K6X8</accession>
<dbReference type="Gene3D" id="3.40.50.300">
    <property type="entry name" value="P-loop containing nucleotide triphosphate hydrolases"/>
    <property type="match status" value="1"/>
</dbReference>
<evidence type="ECO:0000256" key="14">
    <source>
        <dbReference type="ARBA" id="ARBA00023136"/>
    </source>
</evidence>